<keyword evidence="2" id="KW-1185">Reference proteome</keyword>
<dbReference type="EMBL" id="CP072753">
    <property type="protein sequence ID" value="QUC16251.1"/>
    <property type="molecule type" value="Genomic_DNA"/>
</dbReference>
<dbReference type="AlphaFoldDB" id="A0A8E5MED9"/>
<gene>
    <name evidence="1" type="ORF">UV8b_00492</name>
</gene>
<dbReference type="OrthoDB" id="3597252at2759"/>
<reference evidence="1" key="1">
    <citation type="submission" date="2020-03" db="EMBL/GenBank/DDBJ databases">
        <title>A mixture of massive structural variations and highly conserved coding sequences in Ustilaginoidea virens genome.</title>
        <authorList>
            <person name="Zhang K."/>
            <person name="Zhao Z."/>
            <person name="Zhang Z."/>
            <person name="Li Y."/>
            <person name="Hsiang T."/>
            <person name="Sun W."/>
        </authorList>
    </citation>
    <scope>NUCLEOTIDE SEQUENCE</scope>
    <source>
        <strain evidence="1">UV-8b</strain>
    </source>
</reference>
<evidence type="ECO:0000313" key="1">
    <source>
        <dbReference type="EMBL" id="QUC16251.1"/>
    </source>
</evidence>
<evidence type="ECO:0000313" key="2">
    <source>
        <dbReference type="Proteomes" id="UP000027002"/>
    </source>
</evidence>
<dbReference type="GeneID" id="66061270"/>
<sequence>MKVANMGAPRLIPSQYGYEAKMDVTDRRFWMFYIRNWCPGRSVLEGTNLWLKDFAQMHKSVGVRAAIQSLAGIYIYDYQPLDSIRSRVNERFSQAEERLTALLNDPKTYRDEAQANELISIAVILSMQDVKQALPTIL</sequence>
<dbReference type="KEGG" id="uvi:66061270"/>
<name>A0A8E5MED9_USTVR</name>
<proteinExistence type="predicted"/>
<protein>
    <submittedName>
        <fullName evidence="1">Uncharacterized protein</fullName>
    </submittedName>
</protein>
<organism evidence="1 2">
    <name type="scientific">Ustilaginoidea virens</name>
    <name type="common">Rice false smut fungus</name>
    <name type="synonym">Villosiclava virens</name>
    <dbReference type="NCBI Taxonomy" id="1159556"/>
    <lineage>
        <taxon>Eukaryota</taxon>
        <taxon>Fungi</taxon>
        <taxon>Dikarya</taxon>
        <taxon>Ascomycota</taxon>
        <taxon>Pezizomycotina</taxon>
        <taxon>Sordariomycetes</taxon>
        <taxon>Hypocreomycetidae</taxon>
        <taxon>Hypocreales</taxon>
        <taxon>Clavicipitaceae</taxon>
        <taxon>Ustilaginoidea</taxon>
    </lineage>
</organism>
<dbReference type="Proteomes" id="UP000027002">
    <property type="component" value="Chromosome 1"/>
</dbReference>
<dbReference type="RefSeq" id="XP_042993924.1">
    <property type="nucleotide sequence ID" value="XM_043137990.1"/>
</dbReference>
<accession>A0A8E5MED9</accession>